<sequence length="711" mass="81909">MRSENGEGLDNEESDPAKELTAPKTDQEDNQDQGLLSFETLNPAGILKLPQKAVRKGSDFLFSSSTDQPAECSASEDENALEPALSDKYLKTDPAFNPNDVAHGQLPEVPGVTPGRRGHSNRIGNFAKRKVTAIAHPKRAAKQRFQSKTAAKLSKATRPYISKESDREYLEAHDELFKAESENRHHKEEKVRRRSEGSWISVNQDGRQRPEIDTTETESVQGIDACGTQRQKINKLEAHRESLAVAWITGRHIKRVRLSPSYVVDYPRRDDEQFLERDETGNVVRFKWERYIGKLLLYYSQPFTARHVDDTLGELDFDAETLAYYVERLVMATEPWQQWFMEMRHLYRWENPKKTGKWFAIFLFLWYTEHIMGFFHAYVIYIVLKSRYFPSTAESVRESLDRSINRSEHALRWGEIVDRHGREEWIKPLLDEIAPFIQLQVGDLADFLEILRNRWPQYRFVVSLLRLPFWDIPTNAEWAIQYLQKNEILRREQVAEQDGQAPSGAAPDTGLPDSSEDSPADYLDSIETSQRASDSSDADNEATDSMGNSRQDIISFHAYRRGHPGYLLISSNGLRFTKTRPLTLHPKRHRQHKIWSYPFPSLLEMSKIHSDNKSKLTRLQPNLTALSLTFLSDTAPTYIQRSNAEGDTASGARSDNNISVEVLDMDKATRDEVFNLIIGRSKMQWRAFTACDKGISKEPSRKRRPNFKRKK</sequence>
<comment type="caution">
    <text evidence="3">The sequence shown here is derived from an EMBL/GenBank/DDBJ whole genome shotgun (WGS) entry which is preliminary data.</text>
</comment>
<evidence type="ECO:0000313" key="3">
    <source>
        <dbReference type="EMBL" id="KAL1870671.1"/>
    </source>
</evidence>
<name>A0ABR3X4M0_9EURO</name>
<feature type="region of interest" description="Disordered" evidence="1">
    <location>
        <begin position="1"/>
        <end position="38"/>
    </location>
</feature>
<evidence type="ECO:0000256" key="1">
    <source>
        <dbReference type="SAM" id="MobiDB-lite"/>
    </source>
</evidence>
<dbReference type="InterPro" id="IPR037847">
    <property type="entry name" value="GRAMDC4"/>
</dbReference>
<keyword evidence="2" id="KW-0472">Membrane</keyword>
<evidence type="ECO:0000256" key="2">
    <source>
        <dbReference type="SAM" id="Phobius"/>
    </source>
</evidence>
<keyword evidence="2" id="KW-0812">Transmembrane</keyword>
<feature type="region of interest" description="Disordered" evidence="1">
    <location>
        <begin position="60"/>
        <end position="122"/>
    </location>
</feature>
<gene>
    <name evidence="3" type="ORF">Plec18167_007435</name>
</gene>
<organism evidence="3 4">
    <name type="scientific">Paecilomyces lecythidis</name>
    <dbReference type="NCBI Taxonomy" id="3004212"/>
    <lineage>
        <taxon>Eukaryota</taxon>
        <taxon>Fungi</taxon>
        <taxon>Dikarya</taxon>
        <taxon>Ascomycota</taxon>
        <taxon>Pezizomycotina</taxon>
        <taxon>Eurotiomycetes</taxon>
        <taxon>Eurotiomycetidae</taxon>
        <taxon>Eurotiales</taxon>
        <taxon>Thermoascaceae</taxon>
        <taxon>Paecilomyces</taxon>
    </lineage>
</organism>
<protein>
    <submittedName>
        <fullName evidence="3">Uncharacterized protein</fullName>
    </submittedName>
</protein>
<keyword evidence="2" id="KW-1133">Transmembrane helix</keyword>
<dbReference type="PANTHER" id="PTHR37402:SF1">
    <property type="entry name" value="GRAM DOMAIN-CONTAINING PROTEIN 4"/>
    <property type="match status" value="1"/>
</dbReference>
<accession>A0ABR3X4M0</accession>
<dbReference type="PANTHER" id="PTHR37402">
    <property type="entry name" value="GRAM DOMAIN-CONTAINING PROTEIN 4"/>
    <property type="match status" value="1"/>
</dbReference>
<keyword evidence="4" id="KW-1185">Reference proteome</keyword>
<dbReference type="Proteomes" id="UP001583193">
    <property type="component" value="Unassembled WGS sequence"/>
</dbReference>
<reference evidence="3 4" key="1">
    <citation type="journal article" date="2024" name="IMA Fungus">
        <title>IMA Genome - F19 : A genome assembly and annotation guide to empower mycologists, including annotated draft genome sequences of Ceratocystis pirilliformis, Diaporthe australafricana, Fusarium ophioides, Paecilomyces lecythidis, and Sporothrix stenoceras.</title>
        <authorList>
            <person name="Aylward J."/>
            <person name="Wilson A.M."/>
            <person name="Visagie C.M."/>
            <person name="Spraker J."/>
            <person name="Barnes I."/>
            <person name="Buitendag C."/>
            <person name="Ceriani C."/>
            <person name="Del Mar Angel L."/>
            <person name="du Plessis D."/>
            <person name="Fuchs T."/>
            <person name="Gasser K."/>
            <person name="Kramer D."/>
            <person name="Li W."/>
            <person name="Munsamy K."/>
            <person name="Piso A."/>
            <person name="Price J.L."/>
            <person name="Sonnekus B."/>
            <person name="Thomas C."/>
            <person name="van der Nest A."/>
            <person name="van Dijk A."/>
            <person name="van Heerden A."/>
            <person name="van Vuuren N."/>
            <person name="Yilmaz N."/>
            <person name="Duong T.A."/>
            <person name="van der Merwe N.A."/>
            <person name="Wingfield M.J."/>
            <person name="Wingfield B.D."/>
        </authorList>
    </citation>
    <scope>NUCLEOTIDE SEQUENCE [LARGE SCALE GENOMIC DNA]</scope>
    <source>
        <strain evidence="3 4">CMW 18167</strain>
    </source>
</reference>
<feature type="compositionally biased region" description="Polar residues" evidence="1">
    <location>
        <begin position="526"/>
        <end position="535"/>
    </location>
</feature>
<proteinExistence type="predicted"/>
<feature type="transmembrane region" description="Helical" evidence="2">
    <location>
        <begin position="358"/>
        <end position="384"/>
    </location>
</feature>
<feature type="region of interest" description="Disordered" evidence="1">
    <location>
        <begin position="493"/>
        <end position="547"/>
    </location>
</feature>
<evidence type="ECO:0000313" key="4">
    <source>
        <dbReference type="Proteomes" id="UP001583193"/>
    </source>
</evidence>
<dbReference type="EMBL" id="JAVDPF010000030">
    <property type="protein sequence ID" value="KAL1870671.1"/>
    <property type="molecule type" value="Genomic_DNA"/>
</dbReference>